<dbReference type="GO" id="GO:0042626">
    <property type="term" value="F:ATPase-coupled transmembrane transporter activity"/>
    <property type="evidence" value="ECO:0007669"/>
    <property type="project" value="TreeGrafter"/>
</dbReference>
<dbReference type="InterPro" id="IPR003439">
    <property type="entry name" value="ABC_transporter-like_ATP-bd"/>
</dbReference>
<dbReference type="EMBL" id="MCFJ01000018">
    <property type="protein sequence ID" value="ORY57856.1"/>
    <property type="molecule type" value="Genomic_DNA"/>
</dbReference>
<dbReference type="SUPFAM" id="SSF52540">
    <property type="entry name" value="P-loop containing nucleoside triphosphate hydrolases"/>
    <property type="match status" value="1"/>
</dbReference>
<evidence type="ECO:0000256" key="1">
    <source>
        <dbReference type="ARBA" id="ARBA00022741"/>
    </source>
</evidence>
<comment type="caution">
    <text evidence="4">The sequence shown here is derived from an EMBL/GenBank/DDBJ whole genome shotgun (WGS) entry which is preliminary data.</text>
</comment>
<dbReference type="PANTHER" id="PTHR24223:SF399">
    <property type="entry name" value="ABC TRANSPORTER ATNG"/>
    <property type="match status" value="1"/>
</dbReference>
<dbReference type="Proteomes" id="UP000193689">
    <property type="component" value="Unassembled WGS sequence"/>
</dbReference>
<dbReference type="RefSeq" id="XP_040710985.1">
    <property type="nucleotide sequence ID" value="XM_040856850.1"/>
</dbReference>
<name>A0A1Y2DFD5_9PEZI</name>
<dbReference type="STRING" id="1141098.A0A1Y2DFD5"/>
<evidence type="ECO:0000259" key="3">
    <source>
        <dbReference type="Pfam" id="PF00005"/>
    </source>
</evidence>
<dbReference type="OrthoDB" id="6500128at2759"/>
<proteinExistence type="predicted"/>
<dbReference type="Gene3D" id="3.40.50.300">
    <property type="entry name" value="P-loop containing nucleotide triphosphate hydrolases"/>
    <property type="match status" value="1"/>
</dbReference>
<feature type="non-terminal residue" evidence="4">
    <location>
        <position position="1"/>
    </location>
</feature>
<keyword evidence="2" id="KW-0067">ATP-binding</keyword>
<sequence length="81" mass="8751">PDLEPVLKGILIYMEPQQHIAICGRSSSGKSSLVLCLLKMFDTQAGHISIDGVDTESFPCAEARSHINLVPQDTFLLPGTV</sequence>
<organism evidence="4 5">
    <name type="scientific">Pseudomassariella vexata</name>
    <dbReference type="NCBI Taxonomy" id="1141098"/>
    <lineage>
        <taxon>Eukaryota</taxon>
        <taxon>Fungi</taxon>
        <taxon>Dikarya</taxon>
        <taxon>Ascomycota</taxon>
        <taxon>Pezizomycotina</taxon>
        <taxon>Sordariomycetes</taxon>
        <taxon>Xylariomycetidae</taxon>
        <taxon>Amphisphaeriales</taxon>
        <taxon>Pseudomassariaceae</taxon>
        <taxon>Pseudomassariella</taxon>
    </lineage>
</organism>
<evidence type="ECO:0000256" key="2">
    <source>
        <dbReference type="ARBA" id="ARBA00022840"/>
    </source>
</evidence>
<dbReference type="InterPro" id="IPR050173">
    <property type="entry name" value="ABC_transporter_C-like"/>
</dbReference>
<dbReference type="GO" id="GO:0016020">
    <property type="term" value="C:membrane"/>
    <property type="evidence" value="ECO:0007669"/>
    <property type="project" value="TreeGrafter"/>
</dbReference>
<keyword evidence="5" id="KW-1185">Reference proteome</keyword>
<evidence type="ECO:0000313" key="5">
    <source>
        <dbReference type="Proteomes" id="UP000193689"/>
    </source>
</evidence>
<gene>
    <name evidence="4" type="ORF">BCR38DRAFT_354133</name>
</gene>
<dbReference type="GO" id="GO:0016887">
    <property type="term" value="F:ATP hydrolysis activity"/>
    <property type="evidence" value="ECO:0007669"/>
    <property type="project" value="InterPro"/>
</dbReference>
<dbReference type="InterPro" id="IPR027417">
    <property type="entry name" value="P-loop_NTPase"/>
</dbReference>
<dbReference type="AlphaFoldDB" id="A0A1Y2DFD5"/>
<evidence type="ECO:0000313" key="4">
    <source>
        <dbReference type="EMBL" id="ORY57856.1"/>
    </source>
</evidence>
<dbReference type="InParanoid" id="A0A1Y2DFD5"/>
<dbReference type="PANTHER" id="PTHR24223">
    <property type="entry name" value="ATP-BINDING CASSETTE SUB-FAMILY C"/>
    <property type="match status" value="1"/>
</dbReference>
<keyword evidence="4" id="KW-0378">Hydrolase</keyword>
<accession>A0A1Y2DFD5</accession>
<feature type="domain" description="ABC transporter" evidence="3">
    <location>
        <begin position="7"/>
        <end position="80"/>
    </location>
</feature>
<reference evidence="4 5" key="1">
    <citation type="submission" date="2016-07" db="EMBL/GenBank/DDBJ databases">
        <title>Pervasive Adenine N6-methylation of Active Genes in Fungi.</title>
        <authorList>
            <consortium name="DOE Joint Genome Institute"/>
            <person name="Mondo S.J."/>
            <person name="Dannebaum R.O."/>
            <person name="Kuo R.C."/>
            <person name="Labutti K."/>
            <person name="Haridas S."/>
            <person name="Kuo A."/>
            <person name="Salamov A."/>
            <person name="Ahrendt S.R."/>
            <person name="Lipzen A."/>
            <person name="Sullivan W."/>
            <person name="Andreopoulos W.B."/>
            <person name="Clum A."/>
            <person name="Lindquist E."/>
            <person name="Daum C."/>
            <person name="Ramamoorthy G.K."/>
            <person name="Gryganskyi A."/>
            <person name="Culley D."/>
            <person name="Magnuson J.K."/>
            <person name="James T.Y."/>
            <person name="O'Malley M.A."/>
            <person name="Stajich J.E."/>
            <person name="Spatafora J.W."/>
            <person name="Visel A."/>
            <person name="Grigoriev I.V."/>
        </authorList>
    </citation>
    <scope>NUCLEOTIDE SEQUENCE [LARGE SCALE GENOMIC DNA]</scope>
    <source>
        <strain evidence="4 5">CBS 129021</strain>
    </source>
</reference>
<dbReference type="Pfam" id="PF00005">
    <property type="entry name" value="ABC_tran"/>
    <property type="match status" value="1"/>
</dbReference>
<dbReference type="GeneID" id="63773062"/>
<protein>
    <submittedName>
        <fullName evidence="4">p-loop containing nucleoside triphosphate hydrolase protein</fullName>
    </submittedName>
</protein>
<keyword evidence="1" id="KW-0547">Nucleotide-binding</keyword>
<dbReference type="GO" id="GO:0005524">
    <property type="term" value="F:ATP binding"/>
    <property type="evidence" value="ECO:0007669"/>
    <property type="project" value="UniProtKB-KW"/>
</dbReference>